<sequence>MQLNYEFTQAESSLAQGTLVLIHGLFGSLSNLGVLARAFQTDYDIVQIDLRNHGLSEHSDEMNYSVMAHDVIETLDQLKIEQFSVIGHSMGGKVAMKLSEIAPSRLAKLIVLDMAPVAYQQRHHDAIFKALNAVTEAQVQTRKQATEIMQSEIHENGVIQFLLKSFNQGQWHFNVEVLYRYYTEITGWNEIKPWTKPSLFIRGENSQYIAQPEYVDAIYKQFPHAKIKTVSNAGHWLHAEQPEQVIAHIRTYLQQIKSEV</sequence>
<gene>
    <name evidence="3" type="ORF">G8D99_07695</name>
</gene>
<dbReference type="RefSeq" id="WP_166324079.1">
    <property type="nucleotide sequence ID" value="NZ_CP049916.1"/>
</dbReference>
<dbReference type="InterPro" id="IPR029058">
    <property type="entry name" value="AB_hydrolase_fold"/>
</dbReference>
<dbReference type="AlphaFoldDB" id="A0A6G8S421"/>
<evidence type="ECO:0000313" key="4">
    <source>
        <dbReference type="Proteomes" id="UP000501939"/>
    </source>
</evidence>
<dbReference type="PANTHER" id="PTHR46118">
    <property type="entry name" value="PROTEIN ABHD11"/>
    <property type="match status" value="1"/>
</dbReference>
<proteinExistence type="predicted"/>
<dbReference type="PRINTS" id="PR00111">
    <property type="entry name" value="ABHYDROLASE"/>
</dbReference>
<dbReference type="SUPFAM" id="SSF53474">
    <property type="entry name" value="alpha/beta-Hydrolases"/>
    <property type="match status" value="1"/>
</dbReference>
<dbReference type="PRINTS" id="PR00412">
    <property type="entry name" value="EPOXHYDRLASE"/>
</dbReference>
<reference evidence="3 4" key="1">
    <citation type="submission" date="2020-03" db="EMBL/GenBank/DDBJ databases">
        <authorList>
            <person name="Zhu W."/>
        </authorList>
    </citation>
    <scope>NUCLEOTIDE SEQUENCE [LARGE SCALE GENOMIC DNA]</scope>
    <source>
        <strain evidence="3 4">185</strain>
    </source>
</reference>
<feature type="domain" description="AB hydrolase-1" evidence="2">
    <location>
        <begin position="18"/>
        <end position="241"/>
    </location>
</feature>
<dbReference type="InterPro" id="IPR000639">
    <property type="entry name" value="Epox_hydrolase-like"/>
</dbReference>
<dbReference type="Pfam" id="PF00561">
    <property type="entry name" value="Abhydrolase_1"/>
    <property type="match status" value="1"/>
</dbReference>
<dbReference type="InterPro" id="IPR000073">
    <property type="entry name" value="AB_hydrolase_1"/>
</dbReference>
<dbReference type="GO" id="GO:0016787">
    <property type="term" value="F:hydrolase activity"/>
    <property type="evidence" value="ECO:0007669"/>
    <property type="project" value="UniProtKB-KW"/>
</dbReference>
<evidence type="ECO:0000313" key="3">
    <source>
        <dbReference type="EMBL" id="QIO08907.1"/>
    </source>
</evidence>
<evidence type="ECO:0000259" key="2">
    <source>
        <dbReference type="Pfam" id="PF00561"/>
    </source>
</evidence>
<name>A0A6G8S421_9GAMM</name>
<organism evidence="3 4">
    <name type="scientific">Acinetobacter lanii</name>
    <dbReference type="NCBI Taxonomy" id="2715163"/>
    <lineage>
        <taxon>Bacteria</taxon>
        <taxon>Pseudomonadati</taxon>
        <taxon>Pseudomonadota</taxon>
        <taxon>Gammaproteobacteria</taxon>
        <taxon>Moraxellales</taxon>
        <taxon>Moraxellaceae</taxon>
        <taxon>Acinetobacter</taxon>
    </lineage>
</organism>
<dbReference type="KEGG" id="alj:G8D99_07695"/>
<dbReference type="PANTHER" id="PTHR46118:SF4">
    <property type="entry name" value="PROTEIN ABHD11"/>
    <property type="match status" value="1"/>
</dbReference>
<keyword evidence="1 3" id="KW-0378">Hydrolase</keyword>
<dbReference type="Gene3D" id="3.40.50.1820">
    <property type="entry name" value="alpha/beta hydrolase"/>
    <property type="match status" value="1"/>
</dbReference>
<accession>A0A6G8S421</accession>
<dbReference type="EMBL" id="CP049916">
    <property type="protein sequence ID" value="QIO08907.1"/>
    <property type="molecule type" value="Genomic_DNA"/>
</dbReference>
<keyword evidence="4" id="KW-1185">Reference proteome</keyword>
<dbReference type="Proteomes" id="UP000501939">
    <property type="component" value="Chromosome"/>
</dbReference>
<evidence type="ECO:0000256" key="1">
    <source>
        <dbReference type="ARBA" id="ARBA00022801"/>
    </source>
</evidence>
<protein>
    <submittedName>
        <fullName evidence="3">Alpha/beta fold hydrolase</fullName>
    </submittedName>
</protein>